<name>A0AA97FDV5_9EURY</name>
<dbReference type="Proteomes" id="UP001301797">
    <property type="component" value="Chromosome"/>
</dbReference>
<dbReference type="AlphaFoldDB" id="A0AA97FDV5"/>
<dbReference type="RefSeq" id="WP_317137224.1">
    <property type="nucleotide sequence ID" value="NZ_CP043875.1"/>
</dbReference>
<proteinExistence type="predicted"/>
<accession>A0AA97FDV5</accession>
<evidence type="ECO:0000313" key="1">
    <source>
        <dbReference type="EMBL" id="WOF15651.1"/>
    </source>
</evidence>
<gene>
    <name evidence="1" type="ORF">F1737_02590</name>
</gene>
<reference evidence="1 2" key="1">
    <citation type="submission" date="2019-09" db="EMBL/GenBank/DDBJ databases">
        <title>The complete genome of Methanoplanus sp. FWC-SCC4.</title>
        <authorList>
            <person name="Chen S.-C."/>
            <person name="Zhou Y.-Z."/>
            <person name="Lai M.-C."/>
        </authorList>
    </citation>
    <scope>NUCLEOTIDE SEQUENCE [LARGE SCALE GENOMIC DNA]</scope>
    <source>
        <strain evidence="1 2">FWC-SCC4</strain>
    </source>
</reference>
<evidence type="ECO:0000313" key="2">
    <source>
        <dbReference type="Proteomes" id="UP001301797"/>
    </source>
</evidence>
<organism evidence="1 2">
    <name type="scientific">Methanochimaera problematica</name>
    <dbReference type="NCBI Taxonomy" id="2609417"/>
    <lineage>
        <taxon>Archaea</taxon>
        <taxon>Methanobacteriati</taxon>
        <taxon>Methanobacteriota</taxon>
        <taxon>Stenosarchaea group</taxon>
        <taxon>Methanomicrobia</taxon>
        <taxon>Methanomicrobiales</taxon>
        <taxon>Methanomicrobiaceae</taxon>
        <taxon>Methanochimaera</taxon>
    </lineage>
</organism>
<protein>
    <submittedName>
        <fullName evidence="1">Uncharacterized protein</fullName>
    </submittedName>
</protein>
<sequence>MSGFDDYMNTYIDSRMKYIINEWNLGTGQDFGDFIIRLNSVEKDIRDIKLFEDEAYERMNVLEKRLSKIKEVRK</sequence>
<dbReference type="GeneID" id="85229021"/>
<dbReference type="EMBL" id="CP043875">
    <property type="protein sequence ID" value="WOF15651.1"/>
    <property type="molecule type" value="Genomic_DNA"/>
</dbReference>
<dbReference type="KEGG" id="mefw:F1737_02590"/>
<keyword evidence="2" id="KW-1185">Reference proteome</keyword>